<keyword evidence="4" id="KW-1185">Reference proteome</keyword>
<dbReference type="GeneID" id="63769327"/>
<dbReference type="STRING" id="1036612.A0A1L9THL2"/>
<dbReference type="VEuPathDB" id="FungiDB:ASPSYDRAFT_984076"/>
<proteinExistence type="predicted"/>
<protein>
    <submittedName>
        <fullName evidence="3">Uncharacterized protein</fullName>
    </submittedName>
</protein>
<evidence type="ECO:0000313" key="4">
    <source>
        <dbReference type="Proteomes" id="UP000184356"/>
    </source>
</evidence>
<accession>A0A1L9THL2</accession>
<organism evidence="3 4">
    <name type="scientific">Aspergillus sydowii CBS 593.65</name>
    <dbReference type="NCBI Taxonomy" id="1036612"/>
    <lineage>
        <taxon>Eukaryota</taxon>
        <taxon>Fungi</taxon>
        <taxon>Dikarya</taxon>
        <taxon>Ascomycota</taxon>
        <taxon>Pezizomycotina</taxon>
        <taxon>Eurotiomycetes</taxon>
        <taxon>Eurotiomycetidae</taxon>
        <taxon>Eurotiales</taxon>
        <taxon>Aspergillaceae</taxon>
        <taxon>Aspergillus</taxon>
        <taxon>Aspergillus subgen. Nidulantes</taxon>
    </lineage>
</organism>
<keyword evidence="1" id="KW-0812">Transmembrane</keyword>
<dbReference type="AlphaFoldDB" id="A0A1L9THL2"/>
<sequence length="303" mass="33498">MRYPAAALGFFLAAPLNCLATGTGQGNEIVPLGESSVGTSAYTVVKFEAVCSECTGLSNLRLPLELKVSRPDMACDGSVISLNGQPPIHNRDGDSQHEFGTISVFSGDTPAVLSVSWQGGCAGASCGSAGRCSEMDHFLTVQVEQIDDTDLETSICFSLTLAEGMRPEIHDLRSRPWEITNFDIIDCPDSQLGLVNKASHWILNTLSFSSTIDLFIFGAVAITITSIVLLTFLICRNTIYCRRRRADRAARREERRTRRAYKFAARRLRWRKWWNTFRGTTALLPSANNTQRHEFTAHGFHTS</sequence>
<gene>
    <name evidence="3" type="ORF">ASPSYDRAFT_984076</name>
</gene>
<feature type="transmembrane region" description="Helical" evidence="1">
    <location>
        <begin position="214"/>
        <end position="235"/>
    </location>
</feature>
<feature type="chain" id="PRO_5012295894" evidence="2">
    <location>
        <begin position="21"/>
        <end position="303"/>
    </location>
</feature>
<feature type="signal peptide" evidence="2">
    <location>
        <begin position="1"/>
        <end position="20"/>
    </location>
</feature>
<name>A0A1L9THL2_9EURO</name>
<dbReference type="EMBL" id="KV878586">
    <property type="protein sequence ID" value="OJJ58916.1"/>
    <property type="molecule type" value="Genomic_DNA"/>
</dbReference>
<dbReference type="OrthoDB" id="4509622at2759"/>
<keyword evidence="2" id="KW-0732">Signal</keyword>
<reference evidence="4" key="1">
    <citation type="journal article" date="2017" name="Genome Biol.">
        <title>Comparative genomics reveals high biological diversity and specific adaptations in the industrially and medically important fungal genus Aspergillus.</title>
        <authorList>
            <person name="de Vries R.P."/>
            <person name="Riley R."/>
            <person name="Wiebenga A."/>
            <person name="Aguilar-Osorio G."/>
            <person name="Amillis S."/>
            <person name="Uchima C.A."/>
            <person name="Anderluh G."/>
            <person name="Asadollahi M."/>
            <person name="Askin M."/>
            <person name="Barry K."/>
            <person name="Battaglia E."/>
            <person name="Bayram O."/>
            <person name="Benocci T."/>
            <person name="Braus-Stromeyer S.A."/>
            <person name="Caldana C."/>
            <person name="Canovas D."/>
            <person name="Cerqueira G.C."/>
            <person name="Chen F."/>
            <person name="Chen W."/>
            <person name="Choi C."/>
            <person name="Clum A."/>
            <person name="Dos Santos R.A."/>
            <person name="Damasio A.R."/>
            <person name="Diallinas G."/>
            <person name="Emri T."/>
            <person name="Fekete E."/>
            <person name="Flipphi M."/>
            <person name="Freyberg S."/>
            <person name="Gallo A."/>
            <person name="Gournas C."/>
            <person name="Habgood R."/>
            <person name="Hainaut M."/>
            <person name="Harispe M.L."/>
            <person name="Henrissat B."/>
            <person name="Hilden K.S."/>
            <person name="Hope R."/>
            <person name="Hossain A."/>
            <person name="Karabika E."/>
            <person name="Karaffa L."/>
            <person name="Karanyi Z."/>
            <person name="Krasevec N."/>
            <person name="Kuo A."/>
            <person name="Kusch H."/>
            <person name="LaButti K."/>
            <person name="Lagendijk E.L."/>
            <person name="Lapidus A."/>
            <person name="Levasseur A."/>
            <person name="Lindquist E."/>
            <person name="Lipzen A."/>
            <person name="Logrieco A.F."/>
            <person name="MacCabe A."/>
            <person name="Maekelae M.R."/>
            <person name="Malavazi I."/>
            <person name="Melin P."/>
            <person name="Meyer V."/>
            <person name="Mielnichuk N."/>
            <person name="Miskei M."/>
            <person name="Molnar A.P."/>
            <person name="Mule G."/>
            <person name="Ngan C.Y."/>
            <person name="Orejas M."/>
            <person name="Orosz E."/>
            <person name="Ouedraogo J.P."/>
            <person name="Overkamp K.M."/>
            <person name="Park H.-S."/>
            <person name="Perrone G."/>
            <person name="Piumi F."/>
            <person name="Punt P.J."/>
            <person name="Ram A.F."/>
            <person name="Ramon A."/>
            <person name="Rauscher S."/>
            <person name="Record E."/>
            <person name="Riano-Pachon D.M."/>
            <person name="Robert V."/>
            <person name="Roehrig J."/>
            <person name="Ruller R."/>
            <person name="Salamov A."/>
            <person name="Salih N.S."/>
            <person name="Samson R.A."/>
            <person name="Sandor E."/>
            <person name="Sanguinetti M."/>
            <person name="Schuetze T."/>
            <person name="Sepcic K."/>
            <person name="Shelest E."/>
            <person name="Sherlock G."/>
            <person name="Sophianopoulou V."/>
            <person name="Squina F.M."/>
            <person name="Sun H."/>
            <person name="Susca A."/>
            <person name="Todd R.B."/>
            <person name="Tsang A."/>
            <person name="Unkles S.E."/>
            <person name="van de Wiele N."/>
            <person name="van Rossen-Uffink D."/>
            <person name="Oliveira J.V."/>
            <person name="Vesth T.C."/>
            <person name="Visser J."/>
            <person name="Yu J.-H."/>
            <person name="Zhou M."/>
            <person name="Andersen M.R."/>
            <person name="Archer D.B."/>
            <person name="Baker S.E."/>
            <person name="Benoit I."/>
            <person name="Brakhage A.A."/>
            <person name="Braus G.H."/>
            <person name="Fischer R."/>
            <person name="Frisvad J.C."/>
            <person name="Goldman G.H."/>
            <person name="Houbraken J."/>
            <person name="Oakley B."/>
            <person name="Pocsi I."/>
            <person name="Scazzocchio C."/>
            <person name="Seiboth B."/>
            <person name="vanKuyk P.A."/>
            <person name="Wortman J."/>
            <person name="Dyer P.S."/>
            <person name="Grigoriev I.V."/>
        </authorList>
    </citation>
    <scope>NUCLEOTIDE SEQUENCE [LARGE SCALE GENOMIC DNA]</scope>
    <source>
        <strain evidence="4">CBS 593.65</strain>
    </source>
</reference>
<keyword evidence="1" id="KW-1133">Transmembrane helix</keyword>
<dbReference type="Proteomes" id="UP000184356">
    <property type="component" value="Unassembled WGS sequence"/>
</dbReference>
<evidence type="ECO:0000313" key="3">
    <source>
        <dbReference type="EMBL" id="OJJ58916.1"/>
    </source>
</evidence>
<evidence type="ECO:0000256" key="2">
    <source>
        <dbReference type="SAM" id="SignalP"/>
    </source>
</evidence>
<dbReference type="RefSeq" id="XP_040702722.1">
    <property type="nucleotide sequence ID" value="XM_040853254.1"/>
</dbReference>
<keyword evidence="1" id="KW-0472">Membrane</keyword>
<evidence type="ECO:0000256" key="1">
    <source>
        <dbReference type="SAM" id="Phobius"/>
    </source>
</evidence>